<dbReference type="RefSeq" id="WP_169382582.1">
    <property type="nucleotide sequence ID" value="NZ_JAAXLA010000032.1"/>
</dbReference>
<gene>
    <name evidence="1" type="ORF">HF526_17730</name>
</gene>
<comment type="caution">
    <text evidence="1">The sequence shown here is derived from an EMBL/GenBank/DDBJ whole genome shotgun (WGS) entry which is preliminary data.</text>
</comment>
<reference evidence="1 2" key="1">
    <citation type="submission" date="2020-04" db="EMBL/GenBank/DDBJ databases">
        <authorList>
            <person name="Klaysubun C."/>
            <person name="Duangmal K."/>
            <person name="Lipun K."/>
        </authorList>
    </citation>
    <scope>NUCLEOTIDE SEQUENCE [LARGE SCALE GENOMIC DNA]</scope>
    <source>
        <strain evidence="1 2">K10HN5</strain>
    </source>
</reference>
<protein>
    <recommendedName>
        <fullName evidence="3">Toxin</fullName>
    </recommendedName>
</protein>
<organism evidence="1 2">
    <name type="scientific">Pseudonocardia acidicola</name>
    <dbReference type="NCBI Taxonomy" id="2724939"/>
    <lineage>
        <taxon>Bacteria</taxon>
        <taxon>Bacillati</taxon>
        <taxon>Actinomycetota</taxon>
        <taxon>Actinomycetes</taxon>
        <taxon>Pseudonocardiales</taxon>
        <taxon>Pseudonocardiaceae</taxon>
        <taxon>Pseudonocardia</taxon>
    </lineage>
</organism>
<sequence>MQISRGARKHGISEEEIRGVLAAPLRTVVQGERTLLIGLGPNRDLLEIVVDGGTEKRTVVHAMRLRPKHYHHLQAP</sequence>
<proteinExistence type="predicted"/>
<name>A0ABX1SFH7_9PSEU</name>
<accession>A0ABX1SFH7</accession>
<dbReference type="EMBL" id="JAAXLA010000032">
    <property type="protein sequence ID" value="NMH99136.1"/>
    <property type="molecule type" value="Genomic_DNA"/>
</dbReference>
<keyword evidence="2" id="KW-1185">Reference proteome</keyword>
<dbReference type="Proteomes" id="UP000820669">
    <property type="component" value="Unassembled WGS sequence"/>
</dbReference>
<evidence type="ECO:0008006" key="3">
    <source>
        <dbReference type="Google" id="ProtNLM"/>
    </source>
</evidence>
<evidence type="ECO:0000313" key="1">
    <source>
        <dbReference type="EMBL" id="NMH99136.1"/>
    </source>
</evidence>
<evidence type="ECO:0000313" key="2">
    <source>
        <dbReference type="Proteomes" id="UP000820669"/>
    </source>
</evidence>